<gene>
    <name evidence="2" type="ORF">WMSIL1_LOCUS1571</name>
</gene>
<reference evidence="2 3" key="1">
    <citation type="submission" date="2019-07" db="EMBL/GenBank/DDBJ databases">
        <authorList>
            <person name="Jastrzebski P J."/>
            <person name="Paukszto L."/>
            <person name="Jastrzebski P J."/>
        </authorList>
    </citation>
    <scope>NUCLEOTIDE SEQUENCE [LARGE SCALE GENOMIC DNA]</scope>
    <source>
        <strain evidence="2 3">WMS-il1</strain>
    </source>
</reference>
<feature type="transmembrane region" description="Helical" evidence="1">
    <location>
        <begin position="143"/>
        <end position="164"/>
    </location>
</feature>
<proteinExistence type="predicted"/>
<dbReference type="AlphaFoldDB" id="A0A564XZ79"/>
<accession>A0A564XZ79</accession>
<dbReference type="EMBL" id="CABIJS010000033">
    <property type="protein sequence ID" value="VUZ40335.1"/>
    <property type="molecule type" value="Genomic_DNA"/>
</dbReference>
<evidence type="ECO:0000256" key="1">
    <source>
        <dbReference type="SAM" id="Phobius"/>
    </source>
</evidence>
<evidence type="ECO:0000313" key="2">
    <source>
        <dbReference type="EMBL" id="VUZ40335.1"/>
    </source>
</evidence>
<evidence type="ECO:0000313" key="3">
    <source>
        <dbReference type="Proteomes" id="UP000321570"/>
    </source>
</evidence>
<protein>
    <submittedName>
        <fullName evidence="2">Uncharacterized protein</fullName>
    </submittedName>
</protein>
<sequence length="181" mass="19870">MIRFLICAKANTRTQLQGVIRYPSQVLTFLILCDMNIRIVTCVLISIAIVFTIIGVATNQWVGGNLLQQTGNNSDTAMAVGCLLIAGAILLCIALIINIVQVIKSNDTFGLCLVFFITLYVGVACLLIAVIVYTEVLSRKWSYFISVVGCVFALQVAILVPTYTRCTIKSSTTRRTVRVNR</sequence>
<feature type="transmembrane region" description="Helical" evidence="1">
    <location>
        <begin position="109"/>
        <end position="131"/>
    </location>
</feature>
<feature type="transmembrane region" description="Helical" evidence="1">
    <location>
        <begin position="77"/>
        <end position="97"/>
    </location>
</feature>
<keyword evidence="1" id="KW-1133">Transmembrane helix</keyword>
<dbReference type="Proteomes" id="UP000321570">
    <property type="component" value="Unassembled WGS sequence"/>
</dbReference>
<keyword evidence="1" id="KW-0472">Membrane</keyword>
<name>A0A564XZ79_HYMDI</name>
<organism evidence="2 3">
    <name type="scientific">Hymenolepis diminuta</name>
    <name type="common">Rat tapeworm</name>
    <dbReference type="NCBI Taxonomy" id="6216"/>
    <lineage>
        <taxon>Eukaryota</taxon>
        <taxon>Metazoa</taxon>
        <taxon>Spiralia</taxon>
        <taxon>Lophotrochozoa</taxon>
        <taxon>Platyhelminthes</taxon>
        <taxon>Cestoda</taxon>
        <taxon>Eucestoda</taxon>
        <taxon>Cyclophyllidea</taxon>
        <taxon>Hymenolepididae</taxon>
        <taxon>Hymenolepis</taxon>
    </lineage>
</organism>
<feature type="transmembrane region" description="Helical" evidence="1">
    <location>
        <begin position="37"/>
        <end position="57"/>
    </location>
</feature>
<keyword evidence="1" id="KW-0812">Transmembrane</keyword>
<keyword evidence="3" id="KW-1185">Reference proteome</keyword>